<dbReference type="EMBL" id="MNPL01007743">
    <property type="protein sequence ID" value="OQR74582.1"/>
    <property type="molecule type" value="Genomic_DNA"/>
</dbReference>
<reference evidence="1 2" key="1">
    <citation type="journal article" date="2017" name="Gigascience">
        <title>Draft genome of the honey bee ectoparasitic mite, Tropilaelaps mercedesae, is shaped by the parasitic life history.</title>
        <authorList>
            <person name="Dong X."/>
            <person name="Armstrong S.D."/>
            <person name="Xia D."/>
            <person name="Makepeace B.L."/>
            <person name="Darby A.C."/>
            <person name="Kadowaki T."/>
        </authorList>
    </citation>
    <scope>NUCLEOTIDE SEQUENCE [LARGE SCALE GENOMIC DNA]</scope>
    <source>
        <strain evidence="1">Wuxi-XJTLU</strain>
    </source>
</reference>
<dbReference type="Pfam" id="PF04139">
    <property type="entry name" value="Rad9"/>
    <property type="match status" value="1"/>
</dbReference>
<evidence type="ECO:0000313" key="2">
    <source>
        <dbReference type="Proteomes" id="UP000192247"/>
    </source>
</evidence>
<evidence type="ECO:0000313" key="1">
    <source>
        <dbReference type="EMBL" id="OQR74582.1"/>
    </source>
</evidence>
<dbReference type="PANTHER" id="PTHR15237">
    <property type="entry name" value="DNA REPAIR PROTEIN RAD9"/>
    <property type="match status" value="1"/>
</dbReference>
<dbReference type="GO" id="GO:0031573">
    <property type="term" value="P:mitotic intra-S DNA damage checkpoint signaling"/>
    <property type="evidence" value="ECO:0007669"/>
    <property type="project" value="TreeGrafter"/>
</dbReference>
<dbReference type="Gene3D" id="3.70.10.10">
    <property type="match status" value="1"/>
</dbReference>
<organism evidence="1 2">
    <name type="scientific">Tropilaelaps mercedesae</name>
    <dbReference type="NCBI Taxonomy" id="418985"/>
    <lineage>
        <taxon>Eukaryota</taxon>
        <taxon>Metazoa</taxon>
        <taxon>Ecdysozoa</taxon>
        <taxon>Arthropoda</taxon>
        <taxon>Chelicerata</taxon>
        <taxon>Arachnida</taxon>
        <taxon>Acari</taxon>
        <taxon>Parasitiformes</taxon>
        <taxon>Mesostigmata</taxon>
        <taxon>Gamasina</taxon>
        <taxon>Dermanyssoidea</taxon>
        <taxon>Laelapidae</taxon>
        <taxon>Tropilaelaps</taxon>
    </lineage>
</organism>
<dbReference type="GO" id="GO:0006281">
    <property type="term" value="P:DNA repair"/>
    <property type="evidence" value="ECO:0007669"/>
    <property type="project" value="TreeGrafter"/>
</dbReference>
<comment type="caution">
    <text evidence="1">The sequence shown here is derived from an EMBL/GenBank/DDBJ whole genome shotgun (WGS) entry which is preliminary data.</text>
</comment>
<dbReference type="Proteomes" id="UP000192247">
    <property type="component" value="Unassembled WGS sequence"/>
</dbReference>
<dbReference type="InParanoid" id="A0A1V9XMI2"/>
<dbReference type="GO" id="GO:0071479">
    <property type="term" value="P:cellular response to ionizing radiation"/>
    <property type="evidence" value="ECO:0007669"/>
    <property type="project" value="TreeGrafter"/>
</dbReference>
<dbReference type="STRING" id="418985.A0A1V9XMI2"/>
<dbReference type="AlphaFoldDB" id="A0A1V9XMI2"/>
<keyword evidence="2" id="KW-1185">Reference proteome</keyword>
<dbReference type="GO" id="GO:0030896">
    <property type="term" value="C:checkpoint clamp complex"/>
    <property type="evidence" value="ECO:0007669"/>
    <property type="project" value="InterPro"/>
</dbReference>
<name>A0A1V9XMI2_9ACAR</name>
<accession>A0A1V9XMI2</accession>
<dbReference type="GO" id="GO:0000076">
    <property type="term" value="P:DNA replication checkpoint signaling"/>
    <property type="evidence" value="ECO:0007669"/>
    <property type="project" value="TreeGrafter"/>
</dbReference>
<dbReference type="OrthoDB" id="60092at2759"/>
<protein>
    <submittedName>
        <fullName evidence="1">Cell cycle checkpoint control protein RAD9A-like</fullName>
    </submittedName>
</protein>
<sequence>MKFTLSPIAAKVFGRSVQALAKVGEELVLSSTLNDGLILQSANTAKSAFGCVTFGNEFFQKRDAIYKFSGN</sequence>
<dbReference type="SUPFAM" id="SSF55979">
    <property type="entry name" value="DNA clamp"/>
    <property type="match status" value="1"/>
</dbReference>
<dbReference type="InterPro" id="IPR007268">
    <property type="entry name" value="Rad9/Ddc1"/>
</dbReference>
<dbReference type="PANTHER" id="PTHR15237:SF0">
    <property type="entry name" value="CELL CYCLE CHECKPOINT CONTROL PROTEIN"/>
    <property type="match status" value="1"/>
</dbReference>
<dbReference type="InterPro" id="IPR046938">
    <property type="entry name" value="DNA_clamp_sf"/>
</dbReference>
<proteinExistence type="predicted"/>
<gene>
    <name evidence="1" type="ORF">BIW11_08967</name>
</gene>